<dbReference type="EMBL" id="BPQQ01000048">
    <property type="protein sequence ID" value="GJE02168.1"/>
    <property type="molecule type" value="Genomic_DNA"/>
</dbReference>
<reference evidence="1" key="2">
    <citation type="submission" date="2021-08" db="EMBL/GenBank/DDBJ databases">
        <authorList>
            <person name="Tani A."/>
            <person name="Ola A."/>
            <person name="Ogura Y."/>
            <person name="Katsura K."/>
            <person name="Hayashi T."/>
        </authorList>
    </citation>
    <scope>NUCLEOTIDE SEQUENCE</scope>
    <source>
        <strain evidence="1">DSM 17168</strain>
    </source>
</reference>
<evidence type="ECO:0000313" key="1">
    <source>
        <dbReference type="EMBL" id="GJE02168.1"/>
    </source>
</evidence>
<dbReference type="Proteomes" id="UP001055153">
    <property type="component" value="Unassembled WGS sequence"/>
</dbReference>
<sequence>MTDAVVELWRVLSPGPDNLFSSPEFVRLKEALQRLYPEVGKPVFALGTALRSLGLPSGLPQDGQYLSFPPDEAARRLDLAVRAKRARRLHLAPPDLADDLPPLQFGPAALRRFSADELRAVVDAPRLARVFPPASFEAERFAECQWLVVEKDVPLDRPPEARAMPVLFTDMRQDFGRIEPHSLRFGFKLHSTITGLTPGATLRTRSFWLSLANEMASVFVFYSTEDLLSSFFRSRYLNVIHRICL</sequence>
<proteinExistence type="predicted"/>
<protein>
    <submittedName>
        <fullName evidence="1">Uncharacterized protein</fullName>
    </submittedName>
</protein>
<organism evidence="1 2">
    <name type="scientific">Methylobacterium isbiliense</name>
    <dbReference type="NCBI Taxonomy" id="315478"/>
    <lineage>
        <taxon>Bacteria</taxon>
        <taxon>Pseudomonadati</taxon>
        <taxon>Pseudomonadota</taxon>
        <taxon>Alphaproteobacteria</taxon>
        <taxon>Hyphomicrobiales</taxon>
        <taxon>Methylobacteriaceae</taxon>
        <taxon>Methylobacterium</taxon>
    </lineage>
</organism>
<reference evidence="1" key="1">
    <citation type="journal article" date="2021" name="Front. Microbiol.">
        <title>Comprehensive Comparative Genomics and Phenotyping of Methylobacterium Species.</title>
        <authorList>
            <person name="Alessa O."/>
            <person name="Ogura Y."/>
            <person name="Fujitani Y."/>
            <person name="Takami H."/>
            <person name="Hayashi T."/>
            <person name="Sahin N."/>
            <person name="Tani A."/>
        </authorList>
    </citation>
    <scope>NUCLEOTIDE SEQUENCE</scope>
    <source>
        <strain evidence="1">DSM 17168</strain>
    </source>
</reference>
<gene>
    <name evidence="1" type="ORF">GMJLKIPL_4112</name>
</gene>
<name>A0ABQ4SJW2_9HYPH</name>
<comment type="caution">
    <text evidence="1">The sequence shown here is derived from an EMBL/GenBank/DDBJ whole genome shotgun (WGS) entry which is preliminary data.</text>
</comment>
<keyword evidence="2" id="KW-1185">Reference proteome</keyword>
<dbReference type="RefSeq" id="WP_238237625.1">
    <property type="nucleotide sequence ID" value="NZ_BPQQ01000048.1"/>
</dbReference>
<evidence type="ECO:0000313" key="2">
    <source>
        <dbReference type="Proteomes" id="UP001055153"/>
    </source>
</evidence>
<accession>A0ABQ4SJW2</accession>